<dbReference type="EMBL" id="NPDU01000010">
    <property type="protein sequence ID" value="PJZ62954.1"/>
    <property type="molecule type" value="Genomic_DNA"/>
</dbReference>
<evidence type="ECO:0000313" key="3">
    <source>
        <dbReference type="EMBL" id="PJZ62954.1"/>
    </source>
</evidence>
<dbReference type="Proteomes" id="UP000232188">
    <property type="component" value="Unassembled WGS sequence"/>
</dbReference>
<dbReference type="Pfam" id="PF07588">
    <property type="entry name" value="DUF1554"/>
    <property type="match status" value="1"/>
</dbReference>
<dbReference type="Proteomes" id="UP000232149">
    <property type="component" value="Unassembled WGS sequence"/>
</dbReference>
<feature type="domain" description="DUF1554" evidence="1">
    <location>
        <begin position="82"/>
        <end position="222"/>
    </location>
</feature>
<evidence type="ECO:0000313" key="5">
    <source>
        <dbReference type="Proteomes" id="UP000232188"/>
    </source>
</evidence>
<dbReference type="Gene3D" id="3.10.100.10">
    <property type="entry name" value="Mannose-Binding Protein A, subunit A"/>
    <property type="match status" value="1"/>
</dbReference>
<protein>
    <recommendedName>
        <fullName evidence="1">DUF1554 domain-containing protein</fullName>
    </recommendedName>
</protein>
<dbReference type="InterPro" id="IPR011448">
    <property type="entry name" value="DUF1554"/>
</dbReference>
<evidence type="ECO:0000259" key="1">
    <source>
        <dbReference type="Pfam" id="PF07588"/>
    </source>
</evidence>
<dbReference type="SUPFAM" id="SSF56436">
    <property type="entry name" value="C-type lectin-like"/>
    <property type="match status" value="1"/>
</dbReference>
<sequence length="253" mass="27200">MRKSELINGIVSISTVLFFFISCNEAERMSTDALKNPLVALIEPSRFSNADSNSQPNNLSTCSANKGPCYIFELYNIAGVLTNGAIGGVAGADALCQNAAALLPSSFGSPGEYKAMIMDESGARNLTKNWVLYPNTKYLNIKKSTLNPSESALTFTTDSQAMYSATLVNPIIVDGASPPNTYTFTGIRIDTPGSQGTWLPGDARTCFNWTSDAVGTTYGSIGDPVEFSTYFIDRGYFSGTTCDTQHGIYCVRQ</sequence>
<organism evidence="2 5">
    <name type="scientific">Leptospira adleri</name>
    <dbReference type="NCBI Taxonomy" id="2023186"/>
    <lineage>
        <taxon>Bacteria</taxon>
        <taxon>Pseudomonadati</taxon>
        <taxon>Spirochaetota</taxon>
        <taxon>Spirochaetia</taxon>
        <taxon>Leptospirales</taxon>
        <taxon>Leptospiraceae</taxon>
        <taxon>Leptospira</taxon>
    </lineage>
</organism>
<dbReference type="InterPro" id="IPR016187">
    <property type="entry name" value="CTDL_fold"/>
</dbReference>
<keyword evidence="4" id="KW-1185">Reference proteome</keyword>
<evidence type="ECO:0000313" key="4">
    <source>
        <dbReference type="Proteomes" id="UP000232149"/>
    </source>
</evidence>
<evidence type="ECO:0000313" key="2">
    <source>
        <dbReference type="EMBL" id="PJZ52092.1"/>
    </source>
</evidence>
<gene>
    <name evidence="3" type="ORF">CH376_05560</name>
    <name evidence="2" type="ORF">CH380_16780</name>
</gene>
<dbReference type="EMBL" id="NPDV01000016">
    <property type="protein sequence ID" value="PJZ52092.1"/>
    <property type="molecule type" value="Genomic_DNA"/>
</dbReference>
<dbReference type="InterPro" id="IPR016186">
    <property type="entry name" value="C-type_lectin-like/link_sf"/>
</dbReference>
<dbReference type="RefSeq" id="WP_100786908.1">
    <property type="nucleotide sequence ID" value="NZ_NPDU01000010.1"/>
</dbReference>
<dbReference type="AlphaFoldDB" id="A0A2M9YKN0"/>
<name>A0A2M9YKN0_9LEPT</name>
<dbReference type="PROSITE" id="PS51257">
    <property type="entry name" value="PROKAR_LIPOPROTEIN"/>
    <property type="match status" value="1"/>
</dbReference>
<comment type="caution">
    <text evidence="2">The sequence shown here is derived from an EMBL/GenBank/DDBJ whole genome shotgun (WGS) entry which is preliminary data.</text>
</comment>
<proteinExistence type="predicted"/>
<reference evidence="4 5" key="1">
    <citation type="submission" date="2017-07" db="EMBL/GenBank/DDBJ databases">
        <title>Leptospira spp. isolated from tropical soils.</title>
        <authorList>
            <person name="Thibeaux R."/>
            <person name="Iraola G."/>
            <person name="Ferres I."/>
            <person name="Bierque E."/>
            <person name="Girault D."/>
            <person name="Soupe-Gilbert M.-E."/>
            <person name="Picardeau M."/>
            <person name="Goarant C."/>
        </authorList>
    </citation>
    <scope>NUCLEOTIDE SEQUENCE [LARGE SCALE GENOMIC DNA]</scope>
    <source>
        <strain evidence="2 5">FH2-B-C1</strain>
        <strain evidence="3 4">FH2-B-D1</strain>
    </source>
</reference>
<accession>A0A2M9YKN0</accession>